<reference evidence="3" key="1">
    <citation type="submission" date="2012-06" db="EMBL/GenBank/DDBJ databases">
        <title>Complete sequence of Desulfitobacterium dehalogenans ATCC 51507.</title>
        <authorList>
            <person name="Lucas S."/>
            <person name="Han J."/>
            <person name="Lapidus A."/>
            <person name="Cheng J.-F."/>
            <person name="Goodwin L."/>
            <person name="Pitluck S."/>
            <person name="Peters L."/>
            <person name="Ovchinnikova G."/>
            <person name="Teshima H."/>
            <person name="Detter J.C."/>
            <person name="Han C."/>
            <person name="Tapia R."/>
            <person name="Land M."/>
            <person name="Hauser L."/>
            <person name="Kyrpides N."/>
            <person name="Ivanova N."/>
            <person name="Pagani I."/>
            <person name="Kruse T."/>
            <person name="de Vos W.M."/>
            <person name="Smidt H."/>
            <person name="Woyke T."/>
        </authorList>
    </citation>
    <scope>NUCLEOTIDE SEQUENCE [LARGE SCALE GENOMIC DNA]</scope>
    <source>
        <strain evidence="3">ATCC 51507 / DSM 9161 / JW/IU-DC1</strain>
    </source>
</reference>
<dbReference type="RefSeq" id="WP_014793496.1">
    <property type="nucleotide sequence ID" value="NC_018017.1"/>
</dbReference>
<keyword evidence="3" id="KW-1185">Reference proteome</keyword>
<keyword evidence="1" id="KW-0732">Signal</keyword>
<evidence type="ECO:0000313" key="2">
    <source>
        <dbReference type="EMBL" id="AFM00007.1"/>
    </source>
</evidence>
<protein>
    <recommendedName>
        <fullName evidence="4">DUF2680 domain-containing protein</fullName>
    </recommendedName>
</protein>
<dbReference type="AlphaFoldDB" id="I4A7S2"/>
<reference evidence="2 3" key="2">
    <citation type="journal article" date="2015" name="J. Bacteriol.">
        <title>Genomic, proteomic, and biochemical analysis of the organohalide respiratory pathway in Desulfitobacterium dehalogenans.</title>
        <authorList>
            <person name="Kruse T."/>
            <person name="van de Pas B.A."/>
            <person name="Atteia A."/>
            <person name="Krab K."/>
            <person name="Hagen W.R."/>
            <person name="Goodwin L."/>
            <person name="Chain P."/>
            <person name="Boeren S."/>
            <person name="Maphosa F."/>
            <person name="Schraa G."/>
            <person name="de Vos W.M."/>
            <person name="van der Oost J."/>
            <person name="Smidt H."/>
            <person name="Stams A.J."/>
        </authorList>
    </citation>
    <scope>NUCLEOTIDE SEQUENCE [LARGE SCALE GENOMIC DNA]</scope>
    <source>
        <strain evidence="3">ATCC 51507 / DSM 9161 / JW/IU-DC1</strain>
    </source>
</reference>
<feature type="chain" id="PRO_5003685014" description="DUF2680 domain-containing protein" evidence="1">
    <location>
        <begin position="25"/>
        <end position="113"/>
    </location>
</feature>
<name>I4A7S2_DESDJ</name>
<dbReference type="HOGENOM" id="CLU_156533_1_0_9"/>
<evidence type="ECO:0000256" key="1">
    <source>
        <dbReference type="SAM" id="SignalP"/>
    </source>
</evidence>
<dbReference type="InterPro" id="IPR024485">
    <property type="entry name" value="DUF2680"/>
</dbReference>
<accession>I4A7S2</accession>
<evidence type="ECO:0008006" key="4">
    <source>
        <dbReference type="Google" id="ProtNLM"/>
    </source>
</evidence>
<organism evidence="2 3">
    <name type="scientific">Desulfitobacterium dehalogenans (strain ATCC 51507 / DSM 9161 / JW/IU-DC1)</name>
    <dbReference type="NCBI Taxonomy" id="756499"/>
    <lineage>
        <taxon>Bacteria</taxon>
        <taxon>Bacillati</taxon>
        <taxon>Bacillota</taxon>
        <taxon>Clostridia</taxon>
        <taxon>Eubacteriales</taxon>
        <taxon>Desulfitobacteriaceae</taxon>
        <taxon>Desulfitobacterium</taxon>
    </lineage>
</organism>
<dbReference type="EMBL" id="CP003348">
    <property type="protein sequence ID" value="AFM00007.1"/>
    <property type="molecule type" value="Genomic_DNA"/>
</dbReference>
<dbReference type="Proteomes" id="UP000006053">
    <property type="component" value="Chromosome"/>
</dbReference>
<sequence length="113" mass="12218" precursor="true">MKKKIALGLLTIALLIGGATTAFAQTDLSKAGELKDLYSQMFSLQKQIVEKQAEAGAITKEEAESAKKFIDQDQTYRNQAIDNGDLGGFYGQHCGGYGSNMMNQGLSSTNYNL</sequence>
<evidence type="ECO:0000313" key="3">
    <source>
        <dbReference type="Proteomes" id="UP000006053"/>
    </source>
</evidence>
<gene>
    <name evidence="2" type="ordered locus">Desde_1604</name>
</gene>
<dbReference type="Pfam" id="PF10925">
    <property type="entry name" value="DUF2680"/>
    <property type="match status" value="1"/>
</dbReference>
<dbReference type="KEGG" id="ddh:Desde_1604"/>
<dbReference type="STRING" id="756499.Desde_1604"/>
<feature type="signal peptide" evidence="1">
    <location>
        <begin position="1"/>
        <end position="24"/>
    </location>
</feature>
<proteinExistence type="predicted"/>